<evidence type="ECO:0000256" key="1">
    <source>
        <dbReference type="ARBA" id="ARBA00004651"/>
    </source>
</evidence>
<dbReference type="RefSeq" id="WP_091985050.1">
    <property type="nucleotide sequence ID" value="NZ_FOLO01000021.1"/>
</dbReference>
<dbReference type="InterPro" id="IPR029151">
    <property type="entry name" value="Sensor-like_sf"/>
</dbReference>
<dbReference type="CDD" id="cd11386">
    <property type="entry name" value="MCP_signal"/>
    <property type="match status" value="1"/>
</dbReference>
<evidence type="ECO:0000256" key="3">
    <source>
        <dbReference type="ARBA" id="ARBA00022500"/>
    </source>
</evidence>
<feature type="domain" description="HAMP" evidence="13">
    <location>
        <begin position="292"/>
        <end position="346"/>
    </location>
</feature>
<organism evidence="14 15">
    <name type="scientific">Pseudoalteromonas denitrificans DSM 6059</name>
    <dbReference type="NCBI Taxonomy" id="1123010"/>
    <lineage>
        <taxon>Bacteria</taxon>
        <taxon>Pseudomonadati</taxon>
        <taxon>Pseudomonadota</taxon>
        <taxon>Gammaproteobacteria</taxon>
        <taxon>Alteromonadales</taxon>
        <taxon>Pseudoalteromonadaceae</taxon>
        <taxon>Pseudoalteromonas</taxon>
    </lineage>
</organism>
<proteinExistence type="inferred from homology"/>
<evidence type="ECO:0000256" key="8">
    <source>
        <dbReference type="ARBA" id="ARBA00029447"/>
    </source>
</evidence>
<evidence type="ECO:0000256" key="2">
    <source>
        <dbReference type="ARBA" id="ARBA00022475"/>
    </source>
</evidence>
<dbReference type="GO" id="GO:0004888">
    <property type="term" value="F:transmembrane signaling receptor activity"/>
    <property type="evidence" value="ECO:0007669"/>
    <property type="project" value="InterPro"/>
</dbReference>
<reference evidence="14 15" key="1">
    <citation type="submission" date="2016-10" db="EMBL/GenBank/DDBJ databases">
        <authorList>
            <person name="de Groot N.N."/>
        </authorList>
    </citation>
    <scope>NUCLEOTIDE SEQUENCE [LARGE SCALE GENOMIC DNA]</scope>
    <source>
        <strain evidence="14 15">DSM 6059</strain>
    </source>
</reference>
<dbReference type="PANTHER" id="PTHR32089:SF117">
    <property type="entry name" value="METHYL ACCEPTING SENSORY TRANSDUCER WITH CACHE_1 SMALL MOLECULE BINDING DOMAIN"/>
    <property type="match status" value="1"/>
</dbReference>
<evidence type="ECO:0000313" key="14">
    <source>
        <dbReference type="EMBL" id="SFC88533.1"/>
    </source>
</evidence>
<evidence type="ECO:0000259" key="13">
    <source>
        <dbReference type="PROSITE" id="PS50885"/>
    </source>
</evidence>
<dbReference type="InterPro" id="IPR003660">
    <property type="entry name" value="HAMP_dom"/>
</dbReference>
<dbReference type="GO" id="GO:0007165">
    <property type="term" value="P:signal transduction"/>
    <property type="evidence" value="ECO:0007669"/>
    <property type="project" value="UniProtKB-KW"/>
</dbReference>
<dbReference type="InterPro" id="IPR004089">
    <property type="entry name" value="MCPsignal_dom"/>
</dbReference>
<evidence type="ECO:0000256" key="10">
    <source>
        <dbReference type="SAM" id="Coils"/>
    </source>
</evidence>
<keyword evidence="10" id="KW-0175">Coiled coil</keyword>
<dbReference type="STRING" id="1123010.SAMN02745724_02815"/>
<name>A0A1I1N115_9GAMM</name>
<dbReference type="Pfam" id="PF00672">
    <property type="entry name" value="HAMP"/>
    <property type="match status" value="1"/>
</dbReference>
<dbReference type="SMART" id="SM00304">
    <property type="entry name" value="HAMP"/>
    <property type="match status" value="1"/>
</dbReference>
<evidence type="ECO:0000256" key="11">
    <source>
        <dbReference type="SAM" id="Phobius"/>
    </source>
</evidence>
<comment type="similarity">
    <text evidence="8">Belongs to the methyl-accepting chemotaxis (MCP) protein family.</text>
</comment>
<accession>A0A1I1N115</accession>
<dbReference type="PANTHER" id="PTHR32089">
    <property type="entry name" value="METHYL-ACCEPTING CHEMOTAXIS PROTEIN MCPB"/>
    <property type="match status" value="1"/>
</dbReference>
<keyword evidence="15" id="KW-1185">Reference proteome</keyword>
<evidence type="ECO:0000313" key="15">
    <source>
        <dbReference type="Proteomes" id="UP000198862"/>
    </source>
</evidence>
<dbReference type="PROSITE" id="PS50111">
    <property type="entry name" value="CHEMOTAXIS_TRANSDUC_2"/>
    <property type="match status" value="1"/>
</dbReference>
<feature type="transmembrane region" description="Helical" evidence="11">
    <location>
        <begin position="272"/>
        <end position="291"/>
    </location>
</feature>
<keyword evidence="3" id="KW-0145">Chemotaxis</keyword>
<dbReference type="Gene3D" id="1.10.287.950">
    <property type="entry name" value="Methyl-accepting chemotaxis protein"/>
    <property type="match status" value="1"/>
</dbReference>
<dbReference type="PRINTS" id="PR00260">
    <property type="entry name" value="CHEMTRNSDUCR"/>
</dbReference>
<dbReference type="OrthoDB" id="2489132at2"/>
<dbReference type="AlphaFoldDB" id="A0A1I1N115"/>
<dbReference type="CDD" id="cd12913">
    <property type="entry name" value="PDC1_MCP_like"/>
    <property type="match status" value="1"/>
</dbReference>
<evidence type="ECO:0000256" key="9">
    <source>
        <dbReference type="PROSITE-ProRule" id="PRU00284"/>
    </source>
</evidence>
<evidence type="ECO:0000256" key="6">
    <source>
        <dbReference type="ARBA" id="ARBA00023136"/>
    </source>
</evidence>
<keyword evidence="5 11" id="KW-1133">Transmembrane helix</keyword>
<protein>
    <submittedName>
        <fullName evidence="14">Methyl-accepting chemotaxis sensory transducer with Cache sensor</fullName>
    </submittedName>
</protein>
<dbReference type="SMART" id="SM00283">
    <property type="entry name" value="MA"/>
    <property type="match status" value="1"/>
</dbReference>
<dbReference type="Pfam" id="PF02743">
    <property type="entry name" value="dCache_1"/>
    <property type="match status" value="1"/>
</dbReference>
<dbReference type="SUPFAM" id="SSF58104">
    <property type="entry name" value="Methyl-accepting chemotaxis protein (MCP) signaling domain"/>
    <property type="match status" value="1"/>
</dbReference>
<keyword evidence="6 11" id="KW-0472">Membrane</keyword>
<dbReference type="InterPro" id="IPR004090">
    <property type="entry name" value="Chemotax_Me-accpt_rcpt"/>
</dbReference>
<keyword evidence="7 9" id="KW-0807">Transducer</keyword>
<evidence type="ECO:0000256" key="7">
    <source>
        <dbReference type="ARBA" id="ARBA00023224"/>
    </source>
</evidence>
<dbReference type="EMBL" id="FOLO01000021">
    <property type="protein sequence ID" value="SFC88533.1"/>
    <property type="molecule type" value="Genomic_DNA"/>
</dbReference>
<dbReference type="SUPFAM" id="SSF103190">
    <property type="entry name" value="Sensory domain-like"/>
    <property type="match status" value="1"/>
</dbReference>
<feature type="coiled-coil region" evidence="10">
    <location>
        <begin position="586"/>
        <end position="620"/>
    </location>
</feature>
<dbReference type="FunFam" id="1.10.287.950:FF:000001">
    <property type="entry name" value="Methyl-accepting chemotaxis sensory transducer"/>
    <property type="match status" value="1"/>
</dbReference>
<keyword evidence="2" id="KW-1003">Cell membrane</keyword>
<dbReference type="CDD" id="cd12912">
    <property type="entry name" value="PDC2_MCP_like"/>
    <property type="match status" value="1"/>
</dbReference>
<dbReference type="InterPro" id="IPR033479">
    <property type="entry name" value="dCache_1"/>
</dbReference>
<evidence type="ECO:0000256" key="5">
    <source>
        <dbReference type="ARBA" id="ARBA00022989"/>
    </source>
</evidence>
<dbReference type="GO" id="GO:0005886">
    <property type="term" value="C:plasma membrane"/>
    <property type="evidence" value="ECO:0007669"/>
    <property type="project" value="UniProtKB-SubCell"/>
</dbReference>
<dbReference type="Proteomes" id="UP000198862">
    <property type="component" value="Unassembled WGS sequence"/>
</dbReference>
<dbReference type="GO" id="GO:0006935">
    <property type="term" value="P:chemotaxis"/>
    <property type="evidence" value="ECO:0007669"/>
    <property type="project" value="UniProtKB-KW"/>
</dbReference>
<keyword evidence="4 11" id="KW-0812">Transmembrane</keyword>
<evidence type="ECO:0000256" key="4">
    <source>
        <dbReference type="ARBA" id="ARBA00022692"/>
    </source>
</evidence>
<dbReference type="Pfam" id="PF00015">
    <property type="entry name" value="MCPsignal"/>
    <property type="match status" value="1"/>
</dbReference>
<dbReference type="PROSITE" id="PS50885">
    <property type="entry name" value="HAMP"/>
    <property type="match status" value="1"/>
</dbReference>
<feature type="domain" description="Methyl-accepting transducer" evidence="12">
    <location>
        <begin position="351"/>
        <end position="587"/>
    </location>
</feature>
<comment type="subcellular location">
    <subcellularLocation>
        <location evidence="1">Cell membrane</location>
        <topology evidence="1">Multi-pass membrane protein</topology>
    </subcellularLocation>
</comment>
<gene>
    <name evidence="14" type="ORF">SAMN02745724_02815</name>
</gene>
<evidence type="ECO:0000259" key="12">
    <source>
        <dbReference type="PROSITE" id="PS50111"/>
    </source>
</evidence>
<dbReference type="Gene3D" id="3.30.450.20">
    <property type="entry name" value="PAS domain"/>
    <property type="match status" value="2"/>
</dbReference>
<sequence>MQFKSKLIAATSCILLLSLCLLSLNQYIKVKTSIDELVIQSVHESSNLAALDISNVMNAKKSLAQYMISLIEDDISPSNINRIYNKSIIKQEFILAGVGFEKDGSILDNDPNWIPSANYDSRTRPWYKDAKNKMDIVFTAPYADAVTKEIIVSMGLPMYNAGRFSGAMFVDISLKGLGETLKKVQLLDAGYAFLVSENGTLISFPDTQYNGKSMHKIFGYELKITEQVQKITVDDKSLQVKFVKVPDMDWYLAIAVDENIINATSDTLRDQAIMYSMVALISGVLLMLFLIKKLMTPLVTISNAMQNIAIGEGDLTQRLSTQSDQEFALVAQGFNAFTEKLQQLILQSKLLSNQILQGTEETASGAHASVIAMNQQLSELEQLATAMTEMSSTSLEVAGYAQQAATSAEQADKTAGQGAEVVNTTSNSIVQLSKHIENAVLEVKELETSTANIESILQVITGIAEQTNLLALNAAIEAARAGEQGRGFAVVADEVRTLAQRTQSATSEIKNMIELLQKSAQSVASVMSQSQKEASHSVTKAQQANDALTNIRESIGQITQMNFQIATAAEEQSLVAEEINRNTTNIKDLSQQVADSANIANEAMAEQKNISQEQQNLLNRFIV</sequence>
<dbReference type="CDD" id="cd06225">
    <property type="entry name" value="HAMP"/>
    <property type="match status" value="1"/>
</dbReference>